<organism evidence="1 2">
    <name type="scientific">Allocatelliglobosispora scoriae</name>
    <dbReference type="NCBI Taxonomy" id="643052"/>
    <lineage>
        <taxon>Bacteria</taxon>
        <taxon>Bacillati</taxon>
        <taxon>Actinomycetota</taxon>
        <taxon>Actinomycetes</taxon>
        <taxon>Micromonosporales</taxon>
        <taxon>Micromonosporaceae</taxon>
        <taxon>Allocatelliglobosispora</taxon>
    </lineage>
</organism>
<keyword evidence="2" id="KW-1185">Reference proteome</keyword>
<protein>
    <submittedName>
        <fullName evidence="1">Uncharacterized protein</fullName>
    </submittedName>
</protein>
<dbReference type="RefSeq" id="WP_184840385.1">
    <property type="nucleotide sequence ID" value="NZ_JACHMN010000002.1"/>
</dbReference>
<name>A0A841BWC3_9ACTN</name>
<sequence length="63" mass="7323">MVEIDPTYIDEIAVERAMRGDAVRLTDLERTEVKLRLTQLRDRRNAKYRFVCSKAAVARRGSL</sequence>
<accession>A0A841BWC3</accession>
<dbReference type="EMBL" id="JACHMN010000002">
    <property type="protein sequence ID" value="MBB5871975.1"/>
    <property type="molecule type" value="Genomic_DNA"/>
</dbReference>
<dbReference type="Proteomes" id="UP000587527">
    <property type="component" value="Unassembled WGS sequence"/>
</dbReference>
<reference evidence="1 2" key="1">
    <citation type="submission" date="2020-08" db="EMBL/GenBank/DDBJ databases">
        <title>Sequencing the genomes of 1000 actinobacteria strains.</title>
        <authorList>
            <person name="Klenk H.-P."/>
        </authorList>
    </citation>
    <scope>NUCLEOTIDE SEQUENCE [LARGE SCALE GENOMIC DNA]</scope>
    <source>
        <strain evidence="1 2">DSM 45362</strain>
    </source>
</reference>
<evidence type="ECO:0000313" key="2">
    <source>
        <dbReference type="Proteomes" id="UP000587527"/>
    </source>
</evidence>
<proteinExistence type="predicted"/>
<dbReference type="AlphaFoldDB" id="A0A841BWC3"/>
<evidence type="ECO:0000313" key="1">
    <source>
        <dbReference type="EMBL" id="MBB5871975.1"/>
    </source>
</evidence>
<gene>
    <name evidence="1" type="ORF">F4553_005354</name>
</gene>
<comment type="caution">
    <text evidence="1">The sequence shown here is derived from an EMBL/GenBank/DDBJ whole genome shotgun (WGS) entry which is preliminary data.</text>
</comment>